<dbReference type="KEGG" id="beq:BEWA_006810"/>
<evidence type="ECO:0000256" key="1">
    <source>
        <dbReference type="SAM" id="Phobius"/>
    </source>
</evidence>
<proteinExistence type="predicted"/>
<dbReference type="InterPro" id="IPR010754">
    <property type="entry name" value="OPA3-like"/>
</dbReference>
<keyword evidence="1" id="KW-1133">Transmembrane helix</keyword>
<dbReference type="EMBL" id="CP001670">
    <property type="protein sequence ID" value="AFZ81272.1"/>
    <property type="molecule type" value="Genomic_DNA"/>
</dbReference>
<dbReference type="AlphaFoldDB" id="L0B088"/>
<keyword evidence="1" id="KW-0472">Membrane</keyword>
<dbReference type="Proteomes" id="UP000031512">
    <property type="component" value="Chromosome 3"/>
</dbReference>
<dbReference type="OrthoDB" id="361079at2759"/>
<dbReference type="VEuPathDB" id="PiroplasmaDB:BEWA_006810"/>
<accession>L0B088</accession>
<dbReference type="RefSeq" id="XP_004830938.1">
    <property type="nucleotide sequence ID" value="XM_004830881.1"/>
</dbReference>
<dbReference type="Pfam" id="PF07047">
    <property type="entry name" value="OPA3"/>
    <property type="match status" value="1"/>
</dbReference>
<gene>
    <name evidence="2" type="ORF">BEWA_006810</name>
</gene>
<evidence type="ECO:0000313" key="3">
    <source>
        <dbReference type="Proteomes" id="UP000031512"/>
    </source>
</evidence>
<protein>
    <submittedName>
        <fullName evidence="2">Uncharacterized protein</fullName>
    </submittedName>
</protein>
<name>L0B088_THEEQ</name>
<sequence length="160" mass="18763">MEILLEIVRTLSSSLARHTSSVLKAPTNRSKCLRYLVIKLGNCKHNMSVNMFVWGSIWRTPFTKRQYIDDTCRVEVVIKPIHPDEAIDIGTNLLAEFLLLTIMFTTMGYSIYLRRSRYNELLTKQKEQEAKILSRIECMEQEIYNLLEFKSEILSKRENV</sequence>
<organism evidence="2 3">
    <name type="scientific">Theileria equi strain WA</name>
    <dbReference type="NCBI Taxonomy" id="1537102"/>
    <lineage>
        <taxon>Eukaryota</taxon>
        <taxon>Sar</taxon>
        <taxon>Alveolata</taxon>
        <taxon>Apicomplexa</taxon>
        <taxon>Aconoidasida</taxon>
        <taxon>Piroplasmida</taxon>
        <taxon>Theileriidae</taxon>
        <taxon>Theileria</taxon>
    </lineage>
</organism>
<dbReference type="eggNOG" id="ENOG502TN0I">
    <property type="taxonomic scope" value="Eukaryota"/>
</dbReference>
<feature type="transmembrane region" description="Helical" evidence="1">
    <location>
        <begin position="93"/>
        <end position="112"/>
    </location>
</feature>
<keyword evidence="1" id="KW-0812">Transmembrane</keyword>
<dbReference type="GeneID" id="15805770"/>
<evidence type="ECO:0000313" key="2">
    <source>
        <dbReference type="EMBL" id="AFZ81272.1"/>
    </source>
</evidence>
<keyword evidence="3" id="KW-1185">Reference proteome</keyword>
<reference evidence="2 3" key="1">
    <citation type="journal article" date="2012" name="BMC Genomics">
        <title>Comparative genomic analysis and phylogenetic position of Theileria equi.</title>
        <authorList>
            <person name="Kappmeyer L.S."/>
            <person name="Thiagarajan M."/>
            <person name="Herndon D.R."/>
            <person name="Ramsay J.D."/>
            <person name="Caler E."/>
            <person name="Djikeng A."/>
            <person name="Gillespie J.J."/>
            <person name="Lau A.O."/>
            <person name="Roalson E.H."/>
            <person name="Silva J.C."/>
            <person name="Silva M.G."/>
            <person name="Suarez C.E."/>
            <person name="Ueti M.W."/>
            <person name="Nene V.M."/>
            <person name="Mealey R.H."/>
            <person name="Knowles D.P."/>
            <person name="Brayton K.A."/>
        </authorList>
    </citation>
    <scope>NUCLEOTIDE SEQUENCE [LARGE SCALE GENOMIC DNA]</scope>
    <source>
        <strain evidence="2 3">WA</strain>
    </source>
</reference>